<evidence type="ECO:0000313" key="1">
    <source>
        <dbReference type="EMBL" id="CAG9802609.1"/>
    </source>
</evidence>
<accession>A0A9N9RSH4</accession>
<protein>
    <recommendedName>
        <fullName evidence="3">F-box domain-containing protein</fullName>
    </recommendedName>
</protein>
<dbReference type="AlphaFoldDB" id="A0A9N9RSH4"/>
<name>A0A9N9RSH4_9DIPT</name>
<reference evidence="1" key="2">
    <citation type="submission" date="2022-10" db="EMBL/GenBank/DDBJ databases">
        <authorList>
            <consortium name="ENA_rothamsted_submissions"/>
            <consortium name="culmorum"/>
            <person name="King R."/>
        </authorList>
    </citation>
    <scope>NUCLEOTIDE SEQUENCE</scope>
</reference>
<dbReference type="Gene3D" id="1.20.1280.50">
    <property type="match status" value="1"/>
</dbReference>
<organism evidence="1 2">
    <name type="scientific">Chironomus riparius</name>
    <dbReference type="NCBI Taxonomy" id="315576"/>
    <lineage>
        <taxon>Eukaryota</taxon>
        <taxon>Metazoa</taxon>
        <taxon>Ecdysozoa</taxon>
        <taxon>Arthropoda</taxon>
        <taxon>Hexapoda</taxon>
        <taxon>Insecta</taxon>
        <taxon>Pterygota</taxon>
        <taxon>Neoptera</taxon>
        <taxon>Endopterygota</taxon>
        <taxon>Diptera</taxon>
        <taxon>Nematocera</taxon>
        <taxon>Chironomoidea</taxon>
        <taxon>Chironomidae</taxon>
        <taxon>Chironominae</taxon>
        <taxon>Chironomus</taxon>
    </lineage>
</organism>
<sequence length="36" mass="4365">MNLTRKVSDEILEEVFTYLSRKMLKNTALVCDRHFY</sequence>
<keyword evidence="2" id="KW-1185">Reference proteome</keyword>
<evidence type="ECO:0008006" key="3">
    <source>
        <dbReference type="Google" id="ProtNLM"/>
    </source>
</evidence>
<evidence type="ECO:0000313" key="2">
    <source>
        <dbReference type="Proteomes" id="UP001153620"/>
    </source>
</evidence>
<dbReference type="Proteomes" id="UP001153620">
    <property type="component" value="Chromosome 2"/>
</dbReference>
<reference evidence="1" key="1">
    <citation type="submission" date="2022-01" db="EMBL/GenBank/DDBJ databases">
        <authorList>
            <person name="King R."/>
        </authorList>
    </citation>
    <scope>NUCLEOTIDE SEQUENCE</scope>
</reference>
<proteinExistence type="predicted"/>
<dbReference type="EMBL" id="OU895878">
    <property type="protein sequence ID" value="CAG9802609.1"/>
    <property type="molecule type" value="Genomic_DNA"/>
</dbReference>
<gene>
    <name evidence="1" type="ORF">CHIRRI_LOCUS5515</name>
</gene>